<keyword evidence="4" id="KW-1185">Reference proteome</keyword>
<accession>A0ABT1DEH8</accession>
<comment type="caution">
    <text evidence="3">The sequence shown here is derived from an EMBL/GenBank/DDBJ whole genome shotgun (WGS) entry which is preliminary data.</text>
</comment>
<evidence type="ECO:0000313" key="4">
    <source>
        <dbReference type="Proteomes" id="UP001523392"/>
    </source>
</evidence>
<evidence type="ECO:0008006" key="5">
    <source>
        <dbReference type="Google" id="ProtNLM"/>
    </source>
</evidence>
<evidence type="ECO:0000256" key="2">
    <source>
        <dbReference type="SAM" id="Phobius"/>
    </source>
</evidence>
<dbReference type="EMBL" id="JAFIRR010000280">
    <property type="protein sequence ID" value="MCO6420017.1"/>
    <property type="molecule type" value="Genomic_DNA"/>
</dbReference>
<keyword evidence="2" id="KW-1133">Transmembrane helix</keyword>
<gene>
    <name evidence="3" type="ORF">JYK14_28250</name>
</gene>
<evidence type="ECO:0000256" key="1">
    <source>
        <dbReference type="SAM" id="MobiDB-lite"/>
    </source>
</evidence>
<keyword evidence="2" id="KW-0812">Transmembrane</keyword>
<sequence>MSDIAVPSWRARPERPAAVSWRMLAFAGGALGVVAVAGAVAWGVSRSGAPRIIPVIEPDGRPVKIRPENPGGLQVPNQDQLVLEPAAVRRAAERLAGVNARLAEGPEAPALEQLRRQAAPPEPPPSPAAEAPAA</sequence>
<proteinExistence type="predicted"/>
<protein>
    <recommendedName>
        <fullName evidence="5">SPOR domain-containing protein</fullName>
    </recommendedName>
</protein>
<feature type="non-terminal residue" evidence="3">
    <location>
        <position position="134"/>
    </location>
</feature>
<dbReference type="Proteomes" id="UP001523392">
    <property type="component" value="Unassembled WGS sequence"/>
</dbReference>
<feature type="transmembrane region" description="Helical" evidence="2">
    <location>
        <begin position="20"/>
        <end position="44"/>
    </location>
</feature>
<reference evidence="3 4" key="1">
    <citation type="submission" date="2021-12" db="EMBL/GenBank/DDBJ databases">
        <title>Siccirubricoccus leaddurans sp. nov., a high concentration Zn2+ tolerance bacterium.</title>
        <authorList>
            <person name="Cao Y."/>
        </authorList>
    </citation>
    <scope>NUCLEOTIDE SEQUENCE [LARGE SCALE GENOMIC DNA]</scope>
    <source>
        <strain evidence="3 4">KC 17139</strain>
    </source>
</reference>
<organism evidence="3 4">
    <name type="scientific">Siccirubricoccus soli</name>
    <dbReference type="NCBI Taxonomy" id="2899147"/>
    <lineage>
        <taxon>Bacteria</taxon>
        <taxon>Pseudomonadati</taxon>
        <taxon>Pseudomonadota</taxon>
        <taxon>Alphaproteobacteria</taxon>
        <taxon>Acetobacterales</taxon>
        <taxon>Roseomonadaceae</taxon>
        <taxon>Siccirubricoccus</taxon>
    </lineage>
</organism>
<evidence type="ECO:0000313" key="3">
    <source>
        <dbReference type="EMBL" id="MCO6420017.1"/>
    </source>
</evidence>
<keyword evidence="2" id="KW-0472">Membrane</keyword>
<name>A0ABT1DEH8_9PROT</name>
<feature type="region of interest" description="Disordered" evidence="1">
    <location>
        <begin position="106"/>
        <end position="134"/>
    </location>
</feature>